<dbReference type="Proteomes" id="UP000218334">
    <property type="component" value="Unassembled WGS sequence"/>
</dbReference>
<feature type="region of interest" description="Disordered" evidence="1">
    <location>
        <begin position="46"/>
        <end position="71"/>
    </location>
</feature>
<proteinExistence type="predicted"/>
<evidence type="ECO:0000313" key="2">
    <source>
        <dbReference type="EMBL" id="PBK70536.1"/>
    </source>
</evidence>
<accession>A0A2H3C5F7</accession>
<dbReference type="AlphaFoldDB" id="A0A2H3C5F7"/>
<sequence length="71" mass="8203">MALKKKFSAAWRRREGLTDAWDRRTPRQVFRQQQGLAGIWDHFGEEGGRFAESGEEDGRFTESTVSAEELE</sequence>
<protein>
    <submittedName>
        <fullName evidence="2">Uncharacterized protein</fullName>
    </submittedName>
</protein>
<gene>
    <name evidence="2" type="ORF">ARMSODRAFT_1018064</name>
</gene>
<reference evidence="3" key="1">
    <citation type="journal article" date="2017" name="Nat. Ecol. Evol.">
        <title>Genome expansion and lineage-specific genetic innovations in the forest pathogenic fungi Armillaria.</title>
        <authorList>
            <person name="Sipos G."/>
            <person name="Prasanna A.N."/>
            <person name="Walter M.C."/>
            <person name="O'Connor E."/>
            <person name="Balint B."/>
            <person name="Krizsan K."/>
            <person name="Kiss B."/>
            <person name="Hess J."/>
            <person name="Varga T."/>
            <person name="Slot J."/>
            <person name="Riley R."/>
            <person name="Boka B."/>
            <person name="Rigling D."/>
            <person name="Barry K."/>
            <person name="Lee J."/>
            <person name="Mihaltcheva S."/>
            <person name="LaButti K."/>
            <person name="Lipzen A."/>
            <person name="Waldron R."/>
            <person name="Moloney N.M."/>
            <person name="Sperisen C."/>
            <person name="Kredics L."/>
            <person name="Vagvoelgyi C."/>
            <person name="Patrignani A."/>
            <person name="Fitzpatrick D."/>
            <person name="Nagy I."/>
            <person name="Doyle S."/>
            <person name="Anderson J.B."/>
            <person name="Grigoriev I.V."/>
            <person name="Gueldener U."/>
            <person name="Muensterkoetter M."/>
            <person name="Nagy L.G."/>
        </authorList>
    </citation>
    <scope>NUCLEOTIDE SEQUENCE [LARGE SCALE GENOMIC DNA]</scope>
    <source>
        <strain evidence="3">28-4</strain>
    </source>
</reference>
<organism evidence="2 3">
    <name type="scientific">Armillaria solidipes</name>
    <dbReference type="NCBI Taxonomy" id="1076256"/>
    <lineage>
        <taxon>Eukaryota</taxon>
        <taxon>Fungi</taxon>
        <taxon>Dikarya</taxon>
        <taxon>Basidiomycota</taxon>
        <taxon>Agaricomycotina</taxon>
        <taxon>Agaricomycetes</taxon>
        <taxon>Agaricomycetidae</taxon>
        <taxon>Agaricales</taxon>
        <taxon>Marasmiineae</taxon>
        <taxon>Physalacriaceae</taxon>
        <taxon>Armillaria</taxon>
    </lineage>
</organism>
<feature type="compositionally biased region" description="Polar residues" evidence="1">
    <location>
        <begin position="61"/>
        <end position="71"/>
    </location>
</feature>
<evidence type="ECO:0000256" key="1">
    <source>
        <dbReference type="SAM" id="MobiDB-lite"/>
    </source>
</evidence>
<name>A0A2H3C5F7_9AGAR</name>
<dbReference type="EMBL" id="KZ293426">
    <property type="protein sequence ID" value="PBK70536.1"/>
    <property type="molecule type" value="Genomic_DNA"/>
</dbReference>
<keyword evidence="3" id="KW-1185">Reference proteome</keyword>
<evidence type="ECO:0000313" key="3">
    <source>
        <dbReference type="Proteomes" id="UP000218334"/>
    </source>
</evidence>